<accession>A0A9K3PY09</accession>
<feature type="signal peptide" evidence="2">
    <location>
        <begin position="1"/>
        <end position="21"/>
    </location>
</feature>
<gene>
    <name evidence="3" type="ORF">IV203_037054</name>
</gene>
<name>A0A9K3PY09_9STRA</name>
<evidence type="ECO:0000256" key="2">
    <source>
        <dbReference type="SAM" id="SignalP"/>
    </source>
</evidence>
<dbReference type="AlphaFoldDB" id="A0A9K3PY09"/>
<keyword evidence="4" id="KW-1185">Reference proteome</keyword>
<organism evidence="3 4">
    <name type="scientific">Nitzschia inconspicua</name>
    <dbReference type="NCBI Taxonomy" id="303405"/>
    <lineage>
        <taxon>Eukaryota</taxon>
        <taxon>Sar</taxon>
        <taxon>Stramenopiles</taxon>
        <taxon>Ochrophyta</taxon>
        <taxon>Bacillariophyta</taxon>
        <taxon>Bacillariophyceae</taxon>
        <taxon>Bacillariophycidae</taxon>
        <taxon>Bacillariales</taxon>
        <taxon>Bacillariaceae</taxon>
        <taxon>Nitzschia</taxon>
    </lineage>
</organism>
<dbReference type="Proteomes" id="UP000693970">
    <property type="component" value="Unassembled WGS sequence"/>
</dbReference>
<evidence type="ECO:0000313" key="3">
    <source>
        <dbReference type="EMBL" id="KAG7363853.1"/>
    </source>
</evidence>
<feature type="compositionally biased region" description="Polar residues" evidence="1">
    <location>
        <begin position="88"/>
        <end position="107"/>
    </location>
</feature>
<dbReference type="OrthoDB" id="54323at2759"/>
<keyword evidence="2" id="KW-0732">Signal</keyword>
<protein>
    <submittedName>
        <fullName evidence="3">Uncharacterized protein</fullName>
    </submittedName>
</protein>
<feature type="region of interest" description="Disordered" evidence="1">
    <location>
        <begin position="87"/>
        <end position="112"/>
    </location>
</feature>
<dbReference type="EMBL" id="JAGRRH010000009">
    <property type="protein sequence ID" value="KAG7363853.1"/>
    <property type="molecule type" value="Genomic_DNA"/>
</dbReference>
<evidence type="ECO:0000313" key="4">
    <source>
        <dbReference type="Proteomes" id="UP000693970"/>
    </source>
</evidence>
<feature type="chain" id="PRO_5039946245" evidence="2">
    <location>
        <begin position="22"/>
        <end position="216"/>
    </location>
</feature>
<evidence type="ECO:0000256" key="1">
    <source>
        <dbReference type="SAM" id="MobiDB-lite"/>
    </source>
</evidence>
<comment type="caution">
    <text evidence="3">The sequence shown here is derived from an EMBL/GenBank/DDBJ whole genome shotgun (WGS) entry which is preliminary data.</text>
</comment>
<proteinExistence type="predicted"/>
<reference evidence="3" key="2">
    <citation type="submission" date="2021-04" db="EMBL/GenBank/DDBJ databases">
        <authorList>
            <person name="Podell S."/>
        </authorList>
    </citation>
    <scope>NUCLEOTIDE SEQUENCE</scope>
    <source>
        <strain evidence="3">Hildebrandi</strain>
    </source>
</reference>
<reference evidence="3" key="1">
    <citation type="journal article" date="2021" name="Sci. Rep.">
        <title>Diploid genomic architecture of Nitzschia inconspicua, an elite biomass production diatom.</title>
        <authorList>
            <person name="Oliver A."/>
            <person name="Podell S."/>
            <person name="Pinowska A."/>
            <person name="Traller J.C."/>
            <person name="Smith S.R."/>
            <person name="McClure R."/>
            <person name="Beliaev A."/>
            <person name="Bohutskyi P."/>
            <person name="Hill E.A."/>
            <person name="Rabines A."/>
            <person name="Zheng H."/>
            <person name="Allen L.Z."/>
            <person name="Kuo A."/>
            <person name="Grigoriev I.V."/>
            <person name="Allen A.E."/>
            <person name="Hazlebeck D."/>
            <person name="Allen E.E."/>
        </authorList>
    </citation>
    <scope>NUCLEOTIDE SEQUENCE</scope>
    <source>
        <strain evidence="3">Hildebrandi</strain>
    </source>
</reference>
<sequence length="216" mass="22607">MMSMSMIFLFFLLSAVSVGNAQDTSDSTSSSGIDVPSTLQALSTQCPGEVVRLTPCLNMNTDLANCTECVSNFIVESEEVLNNAAGGVQNNASTETETRQSDNSNATAEEEEEDDVCLAVESVLCNGIETCGTSCGLVNSQSIFTFGSDCQTLFVNLVTCVLSSQNVAPQCNLNDAACLEDLQVASSGTTTTTNFLTTTMGGTGGLTLLLFMIMGM</sequence>